<feature type="transmembrane region" description="Helical" evidence="6">
    <location>
        <begin position="26"/>
        <end position="42"/>
    </location>
</feature>
<keyword evidence="2" id="KW-1003">Cell membrane</keyword>
<keyword evidence="5 6" id="KW-0472">Membrane</keyword>
<dbReference type="EMBL" id="AP027142">
    <property type="protein sequence ID" value="BDV33391.1"/>
    <property type="molecule type" value="Genomic_DNA"/>
</dbReference>
<evidence type="ECO:0000256" key="1">
    <source>
        <dbReference type="ARBA" id="ARBA00004651"/>
    </source>
</evidence>
<feature type="transmembrane region" description="Helical" evidence="6">
    <location>
        <begin position="166"/>
        <end position="184"/>
    </location>
</feature>
<evidence type="ECO:0000256" key="2">
    <source>
        <dbReference type="ARBA" id="ARBA00022475"/>
    </source>
</evidence>
<accession>A0ABM8E601</accession>
<evidence type="ECO:0000313" key="7">
    <source>
        <dbReference type="EMBL" id="BDV33391.1"/>
    </source>
</evidence>
<evidence type="ECO:0000313" key="8">
    <source>
        <dbReference type="Proteomes" id="UP001317629"/>
    </source>
</evidence>
<dbReference type="InterPro" id="IPR022791">
    <property type="entry name" value="L-PG_synthase/AglD"/>
</dbReference>
<keyword evidence="3 6" id="KW-0812">Transmembrane</keyword>
<dbReference type="RefSeq" id="WP_281930793.1">
    <property type="nucleotide sequence ID" value="NZ_AP027142.1"/>
</dbReference>
<feature type="transmembrane region" description="Helical" evidence="6">
    <location>
        <begin position="116"/>
        <end position="135"/>
    </location>
</feature>
<comment type="subcellular location">
    <subcellularLocation>
        <location evidence="1">Cell membrane</location>
        <topology evidence="1">Multi-pass membrane protein</topology>
    </subcellularLocation>
</comment>
<feature type="transmembrane region" description="Helical" evidence="6">
    <location>
        <begin position="304"/>
        <end position="328"/>
    </location>
</feature>
<sequence>MPPALSPSSNMLALSTRLLAGHGRRIALALNACFFIFIAYWLSDKVSYRNVLDQLRQTPAQAILVAMAMNAAVLALYGLRLAAILQTKPLPCFLIANVGFTLNSLIPFRLGEAAKIYVGGTYFGFPLGSLGAAVVIEKLYDLLAVAALAVTVASTHSPFVDIPPSTPLALALILTPSILLLVRVRPKTGLRPSEWKILKSARMESFVRQVETLLAHQSVPRAALCTALIWTMNVCLVLVLFRTIFPEIDFGLLSAMTLLAIGALAIAVPASPAGLGVFEAGIVAYLTTAHGVSAEKAISAALAYHFSITAPHTAIAFAFLVAGFPRLFGRGQPTK</sequence>
<feature type="transmembrane region" description="Helical" evidence="6">
    <location>
        <begin position="222"/>
        <end position="244"/>
    </location>
</feature>
<dbReference type="PANTHER" id="PTHR39087">
    <property type="entry name" value="UPF0104 MEMBRANE PROTEIN MJ1595"/>
    <property type="match status" value="1"/>
</dbReference>
<evidence type="ECO:0000256" key="6">
    <source>
        <dbReference type="SAM" id="Phobius"/>
    </source>
</evidence>
<proteinExistence type="predicted"/>
<gene>
    <name evidence="7" type="ORF">SS37A_09200</name>
</gene>
<dbReference type="Pfam" id="PF03706">
    <property type="entry name" value="LPG_synthase_TM"/>
    <property type="match status" value="1"/>
</dbReference>
<reference evidence="7 8" key="1">
    <citation type="journal article" date="2023" name="Int. J. Syst. Evol. Microbiol.">
        <title>Methylocystis iwaonis sp. nov., a type II methane-oxidizing bacterium from surface soil of a rice paddy field in Japan, and emended description of the genus Methylocystis (ex Whittenbury et al. 1970) Bowman et al. 1993.</title>
        <authorList>
            <person name="Kaise H."/>
            <person name="Sawadogo J.B."/>
            <person name="Alam M.S."/>
            <person name="Ueno C."/>
            <person name="Dianou D."/>
            <person name="Shinjo R."/>
            <person name="Asakawa S."/>
        </authorList>
    </citation>
    <scope>NUCLEOTIDE SEQUENCE [LARGE SCALE GENOMIC DNA]</scope>
    <source>
        <strain evidence="7 8">SS37A-Re</strain>
    </source>
</reference>
<keyword evidence="8" id="KW-1185">Reference proteome</keyword>
<name>A0ABM8E601_9HYPH</name>
<organism evidence="7 8">
    <name type="scientific">Methylocystis iwaonis</name>
    <dbReference type="NCBI Taxonomy" id="2885079"/>
    <lineage>
        <taxon>Bacteria</taxon>
        <taxon>Pseudomonadati</taxon>
        <taxon>Pseudomonadota</taxon>
        <taxon>Alphaproteobacteria</taxon>
        <taxon>Hyphomicrobiales</taxon>
        <taxon>Methylocystaceae</taxon>
        <taxon>Methylocystis</taxon>
    </lineage>
</organism>
<evidence type="ECO:0000256" key="3">
    <source>
        <dbReference type="ARBA" id="ARBA00022692"/>
    </source>
</evidence>
<protein>
    <submittedName>
        <fullName evidence="7">Membrane protein</fullName>
    </submittedName>
</protein>
<dbReference type="PANTHER" id="PTHR39087:SF2">
    <property type="entry name" value="UPF0104 MEMBRANE PROTEIN MJ1595"/>
    <property type="match status" value="1"/>
</dbReference>
<feature type="transmembrane region" description="Helical" evidence="6">
    <location>
        <begin position="90"/>
        <end position="110"/>
    </location>
</feature>
<keyword evidence="4 6" id="KW-1133">Transmembrane helix</keyword>
<evidence type="ECO:0000256" key="4">
    <source>
        <dbReference type="ARBA" id="ARBA00022989"/>
    </source>
</evidence>
<evidence type="ECO:0000256" key="5">
    <source>
        <dbReference type="ARBA" id="ARBA00023136"/>
    </source>
</evidence>
<feature type="transmembrane region" description="Helical" evidence="6">
    <location>
        <begin position="62"/>
        <end position="83"/>
    </location>
</feature>
<dbReference type="Proteomes" id="UP001317629">
    <property type="component" value="Chromosome"/>
</dbReference>